<keyword evidence="2" id="KW-0285">Flavoprotein</keyword>
<dbReference type="AlphaFoldDB" id="A0A414PQL9"/>
<feature type="domain" description="Rubredoxin-like" evidence="4">
    <location>
        <begin position="3"/>
        <end position="37"/>
    </location>
</feature>
<dbReference type="PRINTS" id="PR00368">
    <property type="entry name" value="FADPNR"/>
</dbReference>
<dbReference type="EMBL" id="QRHL01000021">
    <property type="protein sequence ID" value="RHF70833.1"/>
    <property type="molecule type" value="Genomic_DNA"/>
</dbReference>
<dbReference type="SUPFAM" id="SSF57802">
    <property type="entry name" value="Rubredoxin-like"/>
    <property type="match status" value="1"/>
</dbReference>
<dbReference type="PANTHER" id="PTHR43429">
    <property type="entry name" value="PYRIDINE NUCLEOTIDE-DISULFIDE OXIDOREDUCTASE DOMAIN-CONTAINING"/>
    <property type="match status" value="1"/>
</dbReference>
<dbReference type="Gene3D" id="2.20.28.10">
    <property type="match status" value="1"/>
</dbReference>
<evidence type="ECO:0000256" key="1">
    <source>
        <dbReference type="ARBA" id="ARBA00001974"/>
    </source>
</evidence>
<dbReference type="Gene3D" id="3.50.50.60">
    <property type="entry name" value="FAD/NAD(P)-binding domain"/>
    <property type="match status" value="2"/>
</dbReference>
<dbReference type="InterPro" id="IPR016156">
    <property type="entry name" value="FAD/NAD-linked_Rdtase_dimer_sf"/>
</dbReference>
<evidence type="ECO:0000256" key="2">
    <source>
        <dbReference type="ARBA" id="ARBA00022630"/>
    </source>
</evidence>
<dbReference type="InterPro" id="IPR023753">
    <property type="entry name" value="FAD/NAD-binding_dom"/>
</dbReference>
<dbReference type="InterPro" id="IPR050260">
    <property type="entry name" value="FAD-bd_OxRdtase"/>
</dbReference>
<proteinExistence type="predicted"/>
<dbReference type="PANTHER" id="PTHR43429:SF3">
    <property type="entry name" value="NITRITE REDUCTASE [NAD(P)H]"/>
    <property type="match status" value="1"/>
</dbReference>
<protein>
    <submittedName>
        <fullName evidence="5">NADH dehydrogenase subunit</fullName>
    </submittedName>
</protein>
<dbReference type="Proteomes" id="UP000284676">
    <property type="component" value="Unassembled WGS sequence"/>
</dbReference>
<comment type="cofactor">
    <cofactor evidence="1">
        <name>FAD</name>
        <dbReference type="ChEBI" id="CHEBI:57692"/>
    </cofactor>
</comment>
<dbReference type="GO" id="GO:0005506">
    <property type="term" value="F:iron ion binding"/>
    <property type="evidence" value="ECO:0007669"/>
    <property type="project" value="InterPro"/>
</dbReference>
<dbReference type="InterPro" id="IPR041575">
    <property type="entry name" value="Rubredoxin_C"/>
</dbReference>
<dbReference type="GeneID" id="62761989"/>
<sequence>MLVKKWRCTVCDELFDYDKKPATCPVCGVGQELFELVEVEVSENSIAKEIDVVIIGGGVAAVNVADSISAKNKLAKITIISKEGYLPYYRTRLTEILDNDIPMERMEIKKQSWYDERNIKVMLNEEVTSILNGEKAVILSNGEKLKYDSLVIATGAKCFVPPFENKDLEGVRVIRELKETLEIKEVAKKCKNVVIIGGGVLGLEAAWGIKNLGANVTVLEVMPRVLPRQLDERGSSLLEKMIKTSGVNIMTGVEIKGFAGNGKVEKVLLKDGQELAAELVIVSAGIRSNLEFAVSSGIKIERGIVVNERMETSLKDVYACGDVAEFNGKIIGLWQVAMEQGKVVGANICGEEKIYTEQVQPLSFEGMNTQLLSIGEIKCEADCREIVEDYNATRDIYKKFFFQNDILKGVILVGDISKSVAVIKGVREEIRKNQIITKLYN</sequence>
<dbReference type="InterPro" id="IPR048574">
    <property type="entry name" value="RUBY_RBDX"/>
</dbReference>
<comment type="caution">
    <text evidence="5">The sequence shown here is derived from an EMBL/GenBank/DDBJ whole genome shotgun (WGS) entry which is preliminary data.</text>
</comment>
<dbReference type="Gene3D" id="3.30.390.30">
    <property type="match status" value="1"/>
</dbReference>
<accession>A0A414PQL9</accession>
<dbReference type="RefSeq" id="WP_005883195.1">
    <property type="nucleotide sequence ID" value="NZ_CABMMQ010000003.1"/>
</dbReference>
<dbReference type="InterPro" id="IPR036188">
    <property type="entry name" value="FAD/NAD-bd_sf"/>
</dbReference>
<keyword evidence="3" id="KW-0274">FAD</keyword>
<dbReference type="CDD" id="cd00350">
    <property type="entry name" value="rubredoxin_like"/>
    <property type="match status" value="1"/>
</dbReference>
<dbReference type="Pfam" id="PF18267">
    <property type="entry name" value="Rubredoxin_C"/>
    <property type="match status" value="1"/>
</dbReference>
<evidence type="ECO:0000313" key="6">
    <source>
        <dbReference type="Proteomes" id="UP000284676"/>
    </source>
</evidence>
<dbReference type="PRINTS" id="PR00411">
    <property type="entry name" value="PNDRDTASEI"/>
</dbReference>
<evidence type="ECO:0000259" key="4">
    <source>
        <dbReference type="PROSITE" id="PS50903"/>
    </source>
</evidence>
<dbReference type="InterPro" id="IPR024934">
    <property type="entry name" value="Rubredoxin-like_dom"/>
</dbReference>
<dbReference type="SUPFAM" id="SSF51905">
    <property type="entry name" value="FAD/NAD(P)-binding domain"/>
    <property type="match status" value="1"/>
</dbReference>
<organism evidence="5 6">
    <name type="scientific">Fusobacterium mortiferum</name>
    <dbReference type="NCBI Taxonomy" id="850"/>
    <lineage>
        <taxon>Bacteria</taxon>
        <taxon>Fusobacteriati</taxon>
        <taxon>Fusobacteriota</taxon>
        <taxon>Fusobacteriia</taxon>
        <taxon>Fusobacteriales</taxon>
        <taxon>Fusobacteriaceae</taxon>
        <taxon>Fusobacterium</taxon>
    </lineage>
</organism>
<dbReference type="Pfam" id="PF21349">
    <property type="entry name" value="RUBY_RBDX"/>
    <property type="match status" value="1"/>
</dbReference>
<name>A0A414PQL9_FUSMR</name>
<evidence type="ECO:0000313" key="5">
    <source>
        <dbReference type="EMBL" id="RHF70833.1"/>
    </source>
</evidence>
<dbReference type="GO" id="GO:0016491">
    <property type="term" value="F:oxidoreductase activity"/>
    <property type="evidence" value="ECO:0007669"/>
    <property type="project" value="InterPro"/>
</dbReference>
<dbReference type="PROSITE" id="PS50903">
    <property type="entry name" value="RUBREDOXIN_LIKE"/>
    <property type="match status" value="1"/>
</dbReference>
<gene>
    <name evidence="5" type="ORF">DW663_09865</name>
</gene>
<reference evidence="5 6" key="1">
    <citation type="submission" date="2018-08" db="EMBL/GenBank/DDBJ databases">
        <title>A genome reference for cultivated species of the human gut microbiota.</title>
        <authorList>
            <person name="Zou Y."/>
            <person name="Xue W."/>
            <person name="Luo G."/>
        </authorList>
    </citation>
    <scope>NUCLEOTIDE SEQUENCE [LARGE SCALE GENOMIC DNA]</scope>
    <source>
        <strain evidence="5 6">AM25-1</strain>
    </source>
</reference>
<dbReference type="Pfam" id="PF07992">
    <property type="entry name" value="Pyr_redox_2"/>
    <property type="match status" value="1"/>
</dbReference>
<evidence type="ECO:0000256" key="3">
    <source>
        <dbReference type="ARBA" id="ARBA00022827"/>
    </source>
</evidence>